<sequence length="152" mass="15782">MKKYLISFAVAATFISSSSFAALNSYLQIKGSKGSSQIVSCPNGACTVPSLVADTYTVAVVDAQGKSTAVDGKYECSIVSPRDSASGLATGKRMHKPFYFSKEVSVSSVSVAQDETNLSITCTDSNTAKPAPVTTEASAAKTATYDLKAAKK</sequence>
<evidence type="ECO:0000256" key="1">
    <source>
        <dbReference type="SAM" id="SignalP"/>
    </source>
</evidence>
<dbReference type="InterPro" id="IPR036624">
    <property type="entry name" value="Hcp1-lik_sf"/>
</dbReference>
<dbReference type="EMBL" id="BMYZ01000002">
    <property type="protein sequence ID" value="GGY77574.1"/>
    <property type="molecule type" value="Genomic_DNA"/>
</dbReference>
<protein>
    <recommendedName>
        <fullName evidence="4">Secreted protein</fullName>
    </recommendedName>
</protein>
<feature type="signal peptide" evidence="1">
    <location>
        <begin position="1"/>
        <end position="21"/>
    </location>
</feature>
<name>A0ABQ3B319_9GAMM</name>
<keyword evidence="3" id="KW-1185">Reference proteome</keyword>
<dbReference type="Proteomes" id="UP000619761">
    <property type="component" value="Unassembled WGS sequence"/>
</dbReference>
<keyword evidence="1" id="KW-0732">Signal</keyword>
<proteinExistence type="predicted"/>
<evidence type="ECO:0008006" key="4">
    <source>
        <dbReference type="Google" id="ProtNLM"/>
    </source>
</evidence>
<dbReference type="Gene3D" id="2.30.110.20">
    <property type="entry name" value="Hcp1-like"/>
    <property type="match status" value="1"/>
</dbReference>
<gene>
    <name evidence="2" type="ORF">GCM10011613_22690</name>
</gene>
<feature type="chain" id="PRO_5046062544" description="Secreted protein" evidence="1">
    <location>
        <begin position="22"/>
        <end position="152"/>
    </location>
</feature>
<evidence type="ECO:0000313" key="3">
    <source>
        <dbReference type="Proteomes" id="UP000619761"/>
    </source>
</evidence>
<evidence type="ECO:0000313" key="2">
    <source>
        <dbReference type="EMBL" id="GGY77574.1"/>
    </source>
</evidence>
<organism evidence="2 3">
    <name type="scientific">Cellvibrio zantedeschiae</name>
    <dbReference type="NCBI Taxonomy" id="1237077"/>
    <lineage>
        <taxon>Bacteria</taxon>
        <taxon>Pseudomonadati</taxon>
        <taxon>Pseudomonadota</taxon>
        <taxon>Gammaproteobacteria</taxon>
        <taxon>Cellvibrionales</taxon>
        <taxon>Cellvibrionaceae</taxon>
        <taxon>Cellvibrio</taxon>
    </lineage>
</organism>
<accession>A0ABQ3B319</accession>
<dbReference type="RefSeq" id="WP_189418691.1">
    <property type="nucleotide sequence ID" value="NZ_BMYZ01000002.1"/>
</dbReference>
<comment type="caution">
    <text evidence="2">The sequence shown here is derived from an EMBL/GenBank/DDBJ whole genome shotgun (WGS) entry which is preliminary data.</text>
</comment>
<reference evidence="3" key="1">
    <citation type="journal article" date="2019" name="Int. J. Syst. Evol. Microbiol.">
        <title>The Global Catalogue of Microorganisms (GCM) 10K type strain sequencing project: providing services to taxonomists for standard genome sequencing and annotation.</title>
        <authorList>
            <consortium name="The Broad Institute Genomics Platform"/>
            <consortium name="The Broad Institute Genome Sequencing Center for Infectious Disease"/>
            <person name="Wu L."/>
            <person name="Ma J."/>
        </authorList>
    </citation>
    <scope>NUCLEOTIDE SEQUENCE [LARGE SCALE GENOMIC DNA]</scope>
    <source>
        <strain evidence="3">KCTC 32239</strain>
    </source>
</reference>